<feature type="non-terminal residue" evidence="3">
    <location>
        <position position="1"/>
    </location>
</feature>
<evidence type="ECO:0000313" key="3">
    <source>
        <dbReference type="EMBL" id="CAE8648425.1"/>
    </source>
</evidence>
<dbReference type="Proteomes" id="UP000626109">
    <property type="component" value="Unassembled WGS sequence"/>
</dbReference>
<comment type="caution">
    <text evidence="3">The sequence shown here is derived from an EMBL/GenBank/DDBJ whole genome shotgun (WGS) entry which is preliminary data.</text>
</comment>
<sequence>DREETRGSLDFGRRAKLVRNKPLINIEVDSEPSVVMKALVAKELLQVQLERDALLAARDGLLAENASLREQQNKAAGAATATQESSARQCAQLQEERRALQRRAQEVTEALAQVEEEKEDLQTRCWEEVEEQKRLLEASENRVAALLEEQAVVDRGGREATSSALKMQESHAVALAQLEDKLLSLRSEWQGEFMKLEQSKVTIVQQFGRQTADLGRQLSEARAEVVRLQEERAATTQRSQEDRSALLRHWHEEVMRLREEKAAAVASLEEEKLALNRRWQAELAHVQAAKESAVAELEKEKASLRKKWQASLEELSRLQAQSAALEGKLREEHMAKMSALETQRAEAFRRNQEELGRLLEEKAAESAELQIERVALHRRLNETLVMAETDKAAIESRLEQDKADLQSRLHEVCKENANLIQEQAALSERVGLEAAAVQYRQQEFFLQELQNCRAMRAEEVSRLGGMLAASAHRQAEAQSRSDLLEAELAKLRRRRPDASRLGGGERTARVEEVKPCMSPTSPFASPASLEGSPKIASISLFTEEEEAQLEAEAEPEEESSFGREDCKEGKLSSHHLLQSPDQLRWEPQMDVEASPAESNCSDRSRHPLNWGRLWSPSLADLIVGGADKTCVQSSSKNNEELAQAANEAQQGTLWNVMPRRIELDLEDLTAAEAALTA</sequence>
<organism evidence="3 4">
    <name type="scientific">Polarella glacialis</name>
    <name type="common">Dinoflagellate</name>
    <dbReference type="NCBI Taxonomy" id="89957"/>
    <lineage>
        <taxon>Eukaryota</taxon>
        <taxon>Sar</taxon>
        <taxon>Alveolata</taxon>
        <taxon>Dinophyceae</taxon>
        <taxon>Suessiales</taxon>
        <taxon>Suessiaceae</taxon>
        <taxon>Polarella</taxon>
    </lineage>
</organism>
<keyword evidence="1" id="KW-0175">Coiled coil</keyword>
<feature type="region of interest" description="Disordered" evidence="2">
    <location>
        <begin position="544"/>
        <end position="572"/>
    </location>
</feature>
<gene>
    <name evidence="3" type="ORF">PGLA2088_LOCUS6561</name>
</gene>
<name>A0A813ICM8_POLGL</name>
<feature type="region of interest" description="Disordered" evidence="2">
    <location>
        <begin position="495"/>
        <end position="530"/>
    </location>
</feature>
<accession>A0A813ICM8</accession>
<evidence type="ECO:0000256" key="1">
    <source>
        <dbReference type="SAM" id="Coils"/>
    </source>
</evidence>
<dbReference type="AlphaFoldDB" id="A0A813ICM8"/>
<proteinExistence type="predicted"/>
<feature type="compositionally biased region" description="Basic and acidic residues" evidence="2">
    <location>
        <begin position="560"/>
        <end position="571"/>
    </location>
</feature>
<feature type="coiled-coil region" evidence="1">
    <location>
        <begin position="395"/>
        <end position="422"/>
    </location>
</feature>
<feature type="compositionally biased region" description="Acidic residues" evidence="2">
    <location>
        <begin position="544"/>
        <end position="559"/>
    </location>
</feature>
<dbReference type="EMBL" id="CAJNNW010006582">
    <property type="protein sequence ID" value="CAE8648425.1"/>
    <property type="molecule type" value="Genomic_DNA"/>
</dbReference>
<feature type="coiled-coil region" evidence="1">
    <location>
        <begin position="51"/>
        <end position="149"/>
    </location>
</feature>
<reference evidence="3" key="1">
    <citation type="submission" date="2021-02" db="EMBL/GenBank/DDBJ databases">
        <authorList>
            <person name="Dougan E. K."/>
            <person name="Rhodes N."/>
            <person name="Thang M."/>
            <person name="Chan C."/>
        </authorList>
    </citation>
    <scope>NUCLEOTIDE SEQUENCE</scope>
</reference>
<evidence type="ECO:0000313" key="4">
    <source>
        <dbReference type="Proteomes" id="UP000626109"/>
    </source>
</evidence>
<protein>
    <submittedName>
        <fullName evidence="3">Uncharacterized protein</fullName>
    </submittedName>
</protein>
<evidence type="ECO:0000256" key="2">
    <source>
        <dbReference type="SAM" id="MobiDB-lite"/>
    </source>
</evidence>
<feature type="coiled-coil region" evidence="1">
    <location>
        <begin position="211"/>
        <end position="350"/>
    </location>
</feature>